<feature type="compositionally biased region" description="Low complexity" evidence="1">
    <location>
        <begin position="234"/>
        <end position="245"/>
    </location>
</feature>
<evidence type="ECO:0000256" key="1">
    <source>
        <dbReference type="SAM" id="MobiDB-lite"/>
    </source>
</evidence>
<feature type="compositionally biased region" description="Polar residues" evidence="1">
    <location>
        <begin position="246"/>
        <end position="260"/>
    </location>
</feature>
<dbReference type="AlphaFoldDB" id="A0A2S5REQ1"/>
<protein>
    <submittedName>
        <fullName evidence="2">Uncharacterized protein</fullName>
    </submittedName>
</protein>
<evidence type="ECO:0000313" key="2">
    <source>
        <dbReference type="EMBL" id="PPE05692.1"/>
    </source>
</evidence>
<evidence type="ECO:0000313" key="3">
    <source>
        <dbReference type="Proteomes" id="UP000239425"/>
    </source>
</evidence>
<organism evidence="2 3">
    <name type="scientific">Holospora curviuscula</name>
    <dbReference type="NCBI Taxonomy" id="1082868"/>
    <lineage>
        <taxon>Bacteria</taxon>
        <taxon>Pseudomonadati</taxon>
        <taxon>Pseudomonadota</taxon>
        <taxon>Alphaproteobacteria</taxon>
        <taxon>Holosporales</taxon>
        <taxon>Holosporaceae</taxon>
        <taxon>Holospora</taxon>
    </lineage>
</organism>
<sequence>MKKKIKFSHLCFLIGTGTAFYAFSVDAKPVKKKSKQNQQVQENLKSEIPFYNGEYGESIEVRNALAQLRNEFKDRITEADWSIICESIEISILPRVKDGQLLQLSRELQGAIRNVLETNPDRSSSDLVKYFKQNLADMVSKSLNSEVFFDKAQSQHQIFKPSTVNQTHRHQRLLQYMQNFLGFTKKFEDALEDFIRTTSNLEGNQDLTDEQMRDKVLENLPRILDNFLEQSESQQQTDQFQIPQQRVPQVNQGDTVSVQKNPRGKRLGNDVYGLLEKQYVSFFPLLEPQREILTQLGMPFTQQSTVRNDERKYYLEFSTPGMEKGLEEKIFYFEDNSGKNKEFKNDLMKTHYVNCKTLLIPQQDFLRSEGIEFKMNKIKFEGKDNYYLSFQKDSFSDPITKKVKQETS</sequence>
<comment type="caution">
    <text evidence="2">The sequence shown here is derived from an EMBL/GenBank/DDBJ whole genome shotgun (WGS) entry which is preliminary data.</text>
</comment>
<dbReference type="Proteomes" id="UP000239425">
    <property type="component" value="Unassembled WGS sequence"/>
</dbReference>
<reference evidence="2 3" key="1">
    <citation type="submission" date="2017-11" db="EMBL/GenBank/DDBJ databases">
        <title>Comparative genomic analysis of Holospora spp., intranuclear symbionts of paramecia.</title>
        <authorList>
            <person name="Garushyants S.K."/>
            <person name="Beliavskaya A."/>
            <person name="Malko D.B."/>
            <person name="Logacheva M.D."/>
            <person name="Rautian M.S."/>
            <person name="Gelfand M.S."/>
        </authorList>
    </citation>
    <scope>NUCLEOTIDE SEQUENCE [LARGE SCALE GENOMIC DNA]</scope>
    <source>
        <strain evidence="3">02AZ16</strain>
    </source>
</reference>
<feature type="region of interest" description="Disordered" evidence="1">
    <location>
        <begin position="234"/>
        <end position="262"/>
    </location>
</feature>
<dbReference type="EMBL" id="PHHC01000055">
    <property type="protein sequence ID" value="PPE05692.1"/>
    <property type="molecule type" value="Genomic_DNA"/>
</dbReference>
<gene>
    <name evidence="2" type="ORF">HCUR_00171</name>
</gene>
<proteinExistence type="predicted"/>
<name>A0A2S5REQ1_9PROT</name>
<accession>A0A2S5REQ1</accession>
<keyword evidence="3" id="KW-1185">Reference proteome</keyword>